<accession>A0A8J2Y8A8</accession>
<dbReference type="Proteomes" id="UP000613582">
    <property type="component" value="Unassembled WGS sequence"/>
</dbReference>
<name>A0A8J2Y8A8_9PROT</name>
<proteinExistence type="predicted"/>
<reference evidence="1" key="2">
    <citation type="submission" date="2020-09" db="EMBL/GenBank/DDBJ databases">
        <authorList>
            <person name="Sun Q."/>
            <person name="Zhou Y."/>
        </authorList>
    </citation>
    <scope>NUCLEOTIDE SEQUENCE</scope>
    <source>
        <strain evidence="1">CGMCC 1.12921</strain>
    </source>
</reference>
<gene>
    <name evidence="1" type="ORF">GCM10011342_28270</name>
</gene>
<keyword evidence="2" id="KW-1185">Reference proteome</keyword>
<evidence type="ECO:0000313" key="1">
    <source>
        <dbReference type="EMBL" id="GGD17786.1"/>
    </source>
</evidence>
<dbReference type="EMBL" id="BMGH01000001">
    <property type="protein sequence ID" value="GGD17786.1"/>
    <property type="molecule type" value="Genomic_DNA"/>
</dbReference>
<comment type="caution">
    <text evidence="1">The sequence shown here is derived from an EMBL/GenBank/DDBJ whole genome shotgun (WGS) entry which is preliminary data.</text>
</comment>
<reference evidence="1" key="1">
    <citation type="journal article" date="2014" name="Int. J. Syst. Evol. Microbiol.">
        <title>Complete genome sequence of Corynebacterium casei LMG S-19264T (=DSM 44701T), isolated from a smear-ripened cheese.</title>
        <authorList>
            <consortium name="US DOE Joint Genome Institute (JGI-PGF)"/>
            <person name="Walter F."/>
            <person name="Albersmeier A."/>
            <person name="Kalinowski J."/>
            <person name="Ruckert C."/>
        </authorList>
    </citation>
    <scope>NUCLEOTIDE SEQUENCE</scope>
    <source>
        <strain evidence="1">CGMCC 1.12921</strain>
    </source>
</reference>
<sequence>MVSQAGSIAAPIAAASPSCSAIPADAPNGVARAKAPAAMPVAIPGKRLTRLDICGLRFIHPGVDVAIVNKWLIFSKAIEDCFAESAK</sequence>
<protein>
    <submittedName>
        <fullName evidence="1">Uncharacterized protein</fullName>
    </submittedName>
</protein>
<dbReference type="AlphaFoldDB" id="A0A8J2Y8A8"/>
<evidence type="ECO:0000313" key="2">
    <source>
        <dbReference type="Proteomes" id="UP000613582"/>
    </source>
</evidence>
<organism evidence="1 2">
    <name type="scientific">Aquisalinus flavus</name>
    <dbReference type="NCBI Taxonomy" id="1526572"/>
    <lineage>
        <taxon>Bacteria</taxon>
        <taxon>Pseudomonadati</taxon>
        <taxon>Pseudomonadota</taxon>
        <taxon>Alphaproteobacteria</taxon>
        <taxon>Parvularculales</taxon>
        <taxon>Parvularculaceae</taxon>
        <taxon>Aquisalinus</taxon>
    </lineage>
</organism>